<accession>A0A0E9MS68</accession>
<dbReference type="EMBL" id="BBWU01000049">
    <property type="protein sequence ID" value="GAO40622.1"/>
    <property type="molecule type" value="Genomic_DNA"/>
</dbReference>
<dbReference type="RefSeq" id="WP_046349407.1">
    <property type="nucleotide sequence ID" value="NZ_BBWU01000049.1"/>
</dbReference>
<gene>
    <name evidence="1" type="ORF">SCH01S_49_00360</name>
</gene>
<dbReference type="OrthoDB" id="7595325at2"/>
<sequence length="72" mass="7615">MRTATVHPIDLAHRGYQVAYHPGETNRCPGCGHSNWLIGRVTAQCGFCGTALALALTAPGMSLNDDYLALAS</sequence>
<name>A0A0E9MS68_9SPHN</name>
<organism evidence="1 2">
    <name type="scientific">Sphingomonas changbaiensis NBRC 104936</name>
    <dbReference type="NCBI Taxonomy" id="1219043"/>
    <lineage>
        <taxon>Bacteria</taxon>
        <taxon>Pseudomonadati</taxon>
        <taxon>Pseudomonadota</taxon>
        <taxon>Alphaproteobacteria</taxon>
        <taxon>Sphingomonadales</taxon>
        <taxon>Sphingomonadaceae</taxon>
        <taxon>Sphingomonas</taxon>
    </lineage>
</organism>
<comment type="caution">
    <text evidence="1">The sequence shown here is derived from an EMBL/GenBank/DDBJ whole genome shotgun (WGS) entry which is preliminary data.</text>
</comment>
<dbReference type="Proteomes" id="UP000033202">
    <property type="component" value="Unassembled WGS sequence"/>
</dbReference>
<evidence type="ECO:0000313" key="1">
    <source>
        <dbReference type="EMBL" id="GAO40622.1"/>
    </source>
</evidence>
<keyword evidence="2" id="KW-1185">Reference proteome</keyword>
<evidence type="ECO:0000313" key="2">
    <source>
        <dbReference type="Proteomes" id="UP000033202"/>
    </source>
</evidence>
<reference evidence="1 2" key="1">
    <citation type="submission" date="2015-04" db="EMBL/GenBank/DDBJ databases">
        <title>Whole genome shotgun sequence of Sphingomonas changbaiensis NBRC 104936.</title>
        <authorList>
            <person name="Katano-Makiyama Y."/>
            <person name="Hosoyama A."/>
            <person name="Hashimoto M."/>
            <person name="Noguchi M."/>
            <person name="Tsuchikane K."/>
            <person name="Ohji S."/>
            <person name="Yamazoe A."/>
            <person name="Ichikawa N."/>
            <person name="Kimura A."/>
            <person name="Fujita N."/>
        </authorList>
    </citation>
    <scope>NUCLEOTIDE SEQUENCE [LARGE SCALE GENOMIC DNA]</scope>
    <source>
        <strain evidence="1 2">NBRC 104936</strain>
    </source>
</reference>
<dbReference type="AlphaFoldDB" id="A0A0E9MS68"/>
<protein>
    <submittedName>
        <fullName evidence="1">Uncharacterized protein</fullName>
    </submittedName>
</protein>
<proteinExistence type="predicted"/>